<evidence type="ECO:0000256" key="2">
    <source>
        <dbReference type="SAM" id="SignalP"/>
    </source>
</evidence>
<organism evidence="3 4">
    <name type="scientific">Leptidea sinapis</name>
    <dbReference type="NCBI Taxonomy" id="189913"/>
    <lineage>
        <taxon>Eukaryota</taxon>
        <taxon>Metazoa</taxon>
        <taxon>Ecdysozoa</taxon>
        <taxon>Arthropoda</taxon>
        <taxon>Hexapoda</taxon>
        <taxon>Insecta</taxon>
        <taxon>Pterygota</taxon>
        <taxon>Neoptera</taxon>
        <taxon>Endopterygota</taxon>
        <taxon>Lepidoptera</taxon>
        <taxon>Glossata</taxon>
        <taxon>Ditrysia</taxon>
        <taxon>Papilionoidea</taxon>
        <taxon>Pieridae</taxon>
        <taxon>Dismorphiinae</taxon>
        <taxon>Leptidea</taxon>
    </lineage>
</organism>
<evidence type="ECO:0000313" key="3">
    <source>
        <dbReference type="EMBL" id="VVC98248.1"/>
    </source>
</evidence>
<protein>
    <recommendedName>
        <fullName evidence="5">DUF4794 domain-containing protein</fullName>
    </recommendedName>
</protein>
<dbReference type="EMBL" id="FZQP02003445">
    <property type="protein sequence ID" value="VVC98248.1"/>
    <property type="molecule type" value="Genomic_DNA"/>
</dbReference>
<feature type="chain" id="PRO_5022966243" description="DUF4794 domain-containing protein" evidence="2">
    <location>
        <begin position="19"/>
        <end position="218"/>
    </location>
</feature>
<keyword evidence="2" id="KW-0732">Signal</keyword>
<evidence type="ECO:0000256" key="1">
    <source>
        <dbReference type="SAM" id="MobiDB-lite"/>
    </source>
</evidence>
<name>A0A5E4QJX6_9NEOP</name>
<dbReference type="AlphaFoldDB" id="A0A5E4QJX6"/>
<accession>A0A5E4QJX6</accession>
<evidence type="ECO:0000313" key="4">
    <source>
        <dbReference type="Proteomes" id="UP000324832"/>
    </source>
</evidence>
<reference evidence="3 4" key="1">
    <citation type="submission" date="2017-07" db="EMBL/GenBank/DDBJ databases">
        <authorList>
            <person name="Talla V."/>
            <person name="Backstrom N."/>
        </authorList>
    </citation>
    <scope>NUCLEOTIDE SEQUENCE [LARGE SCALE GENOMIC DNA]</scope>
</reference>
<gene>
    <name evidence="3" type="ORF">LSINAPIS_LOCUS9358</name>
</gene>
<dbReference type="Proteomes" id="UP000324832">
    <property type="component" value="Unassembled WGS sequence"/>
</dbReference>
<feature type="region of interest" description="Disordered" evidence="1">
    <location>
        <begin position="176"/>
        <end position="209"/>
    </location>
</feature>
<proteinExistence type="predicted"/>
<evidence type="ECO:0008006" key="5">
    <source>
        <dbReference type="Google" id="ProtNLM"/>
    </source>
</evidence>
<feature type="signal peptide" evidence="2">
    <location>
        <begin position="1"/>
        <end position="18"/>
    </location>
</feature>
<sequence>MASYTTLILLGFFSCGTARKTSRPSAAAPDRQLEVQYREGDERGHTHGYESIEYAAIPLHGPVPVLHVLSPPGYHPTMTTMRMTRPRRRPSAHTTQAAPADLSGYASNQHEIYEPLPYASYSYEPFASMGAFRARMPPSPPRAASPAALAAADDYDDEAQASSVVMYARPDPRGGYTYRRAPLASVATTGGGHQSRPRPKRDPEPIILRIHRHKIIQD</sequence>
<keyword evidence="4" id="KW-1185">Reference proteome</keyword>